<dbReference type="OrthoDB" id="5381491at2"/>
<evidence type="ECO:0000256" key="3">
    <source>
        <dbReference type="SAM" id="Phobius"/>
    </source>
</evidence>
<evidence type="ECO:0000256" key="4">
    <source>
        <dbReference type="SAM" id="SignalP"/>
    </source>
</evidence>
<keyword evidence="3" id="KW-0472">Membrane</keyword>
<protein>
    <submittedName>
        <fullName evidence="6">DUF4349 domain-containing protein</fullName>
    </submittedName>
</protein>
<dbReference type="EMBL" id="RCVZ01000005">
    <property type="protein sequence ID" value="RLQ95921.1"/>
    <property type="molecule type" value="Genomic_DNA"/>
</dbReference>
<feature type="region of interest" description="Disordered" evidence="2">
    <location>
        <begin position="45"/>
        <end position="64"/>
    </location>
</feature>
<feature type="coiled-coil region" evidence="1">
    <location>
        <begin position="189"/>
        <end position="216"/>
    </location>
</feature>
<evidence type="ECO:0000256" key="1">
    <source>
        <dbReference type="SAM" id="Coils"/>
    </source>
</evidence>
<evidence type="ECO:0000256" key="2">
    <source>
        <dbReference type="SAM" id="MobiDB-lite"/>
    </source>
</evidence>
<dbReference type="InterPro" id="IPR025645">
    <property type="entry name" value="DUF4349"/>
</dbReference>
<evidence type="ECO:0000259" key="5">
    <source>
        <dbReference type="Pfam" id="PF14257"/>
    </source>
</evidence>
<dbReference type="PROSITE" id="PS51257">
    <property type="entry name" value="PROKAR_LIPOPROTEIN"/>
    <property type="match status" value="1"/>
</dbReference>
<feature type="transmembrane region" description="Helical" evidence="3">
    <location>
        <begin position="265"/>
        <end position="290"/>
    </location>
</feature>
<feature type="compositionally biased region" description="Polar residues" evidence="2">
    <location>
        <begin position="45"/>
        <end position="55"/>
    </location>
</feature>
<dbReference type="Proteomes" id="UP000276770">
    <property type="component" value="Unassembled WGS sequence"/>
</dbReference>
<feature type="domain" description="DUF4349" evidence="5">
    <location>
        <begin position="72"/>
        <end position="286"/>
    </location>
</feature>
<keyword evidence="4" id="KW-0732">Signal</keyword>
<keyword evidence="3" id="KW-0812">Transmembrane</keyword>
<accession>A0A3L7K1R7</accession>
<feature type="signal peptide" evidence="4">
    <location>
        <begin position="1"/>
        <end position="21"/>
    </location>
</feature>
<feature type="chain" id="PRO_5039101098" evidence="4">
    <location>
        <begin position="22"/>
        <end position="296"/>
    </location>
</feature>
<dbReference type="AlphaFoldDB" id="A0A3L7K1R7"/>
<comment type="caution">
    <text evidence="6">The sequence shown here is derived from an EMBL/GenBank/DDBJ whole genome shotgun (WGS) entry which is preliminary data.</text>
</comment>
<evidence type="ECO:0000313" key="6">
    <source>
        <dbReference type="EMBL" id="RLQ95921.1"/>
    </source>
</evidence>
<proteinExistence type="predicted"/>
<keyword evidence="1" id="KW-0175">Coiled coil</keyword>
<reference evidence="6 7" key="1">
    <citation type="submission" date="2018-10" db="EMBL/GenBank/DDBJ databases">
        <title>Falsibacillus sp. genome draft.</title>
        <authorList>
            <person name="Shi S."/>
        </authorList>
    </citation>
    <scope>NUCLEOTIDE SEQUENCE [LARGE SCALE GENOMIC DNA]</scope>
    <source>
        <strain evidence="6 7">GY 10110</strain>
    </source>
</reference>
<name>A0A3L7K1R7_9BACI</name>
<organism evidence="6 7">
    <name type="scientific">Falsibacillus albus</name>
    <dbReference type="NCBI Taxonomy" id="2478915"/>
    <lineage>
        <taxon>Bacteria</taxon>
        <taxon>Bacillati</taxon>
        <taxon>Bacillota</taxon>
        <taxon>Bacilli</taxon>
        <taxon>Bacillales</taxon>
        <taxon>Bacillaceae</taxon>
        <taxon>Falsibacillus</taxon>
    </lineage>
</organism>
<keyword evidence="7" id="KW-1185">Reference proteome</keyword>
<evidence type="ECO:0000313" key="7">
    <source>
        <dbReference type="Proteomes" id="UP000276770"/>
    </source>
</evidence>
<dbReference type="Pfam" id="PF14257">
    <property type="entry name" value="DUF4349"/>
    <property type="match status" value="1"/>
</dbReference>
<dbReference type="RefSeq" id="WP_121680447.1">
    <property type="nucleotide sequence ID" value="NZ_RCVZ01000005.1"/>
</dbReference>
<keyword evidence="3" id="KW-1133">Transmembrane helix</keyword>
<sequence length="296" mass="33276">MKKILTVIILCASLASISACSSNQDSKSSNEDRAASSSTEIAQKNVQSMKGNSNPAADTQNQADAAQKFQQRKVIYTANLVIEVKDYRKMLGALEQRAKDFGGYIVQSAIHKQQSDQLRGEMTFRVPQEKFQAFLDYTENGAAKVEERNVSGQDVTEEYVDITARLKAKKVVEARLLSFMEKADKTEDLLKISDDLARVQEEIESIEGRKKYLENQSELATVNITMVENKISIPDIEKDNGSLWLKIKKQFITSTNIMLKILSSLLVFVLGNILIFLIIALALIPIYLYIKKKIQQ</sequence>
<gene>
    <name evidence="6" type="ORF">D9X91_09910</name>
</gene>